<protein>
    <submittedName>
        <fullName evidence="1">Uncharacterized protein</fullName>
    </submittedName>
</protein>
<proteinExistence type="predicted"/>
<gene>
    <name evidence="1" type="ORF">S01H4_56595</name>
</gene>
<evidence type="ECO:0000313" key="1">
    <source>
        <dbReference type="EMBL" id="GAH14962.1"/>
    </source>
</evidence>
<accession>X1D459</accession>
<reference evidence="1" key="1">
    <citation type="journal article" date="2014" name="Front. Microbiol.">
        <title>High frequency of phylogenetically diverse reductive dehalogenase-homologous genes in deep subseafloor sedimentary metagenomes.</title>
        <authorList>
            <person name="Kawai M."/>
            <person name="Futagami T."/>
            <person name="Toyoda A."/>
            <person name="Takaki Y."/>
            <person name="Nishi S."/>
            <person name="Hori S."/>
            <person name="Arai W."/>
            <person name="Tsubouchi T."/>
            <person name="Morono Y."/>
            <person name="Uchiyama I."/>
            <person name="Ito T."/>
            <person name="Fujiyama A."/>
            <person name="Inagaki F."/>
            <person name="Takami H."/>
        </authorList>
    </citation>
    <scope>NUCLEOTIDE SEQUENCE</scope>
    <source>
        <strain evidence="1">Expedition CK06-06</strain>
    </source>
</reference>
<dbReference type="AlphaFoldDB" id="X1D459"/>
<organism evidence="1">
    <name type="scientific">marine sediment metagenome</name>
    <dbReference type="NCBI Taxonomy" id="412755"/>
    <lineage>
        <taxon>unclassified sequences</taxon>
        <taxon>metagenomes</taxon>
        <taxon>ecological metagenomes</taxon>
    </lineage>
</organism>
<dbReference type="EMBL" id="BART01032810">
    <property type="protein sequence ID" value="GAH14962.1"/>
    <property type="molecule type" value="Genomic_DNA"/>
</dbReference>
<name>X1D459_9ZZZZ</name>
<sequence>MLSATPCSGAILYFMRGKENNDLDNVKERYKFFCEIIPGLYKWKEKTVFIKIEEKYNFGLLLVELLHAKSVTQGHSYIKSCIREGLPHFLAKILSVKCEIHYEGKRISNILSIMV</sequence>
<comment type="caution">
    <text evidence="1">The sequence shown here is derived from an EMBL/GenBank/DDBJ whole genome shotgun (WGS) entry which is preliminary data.</text>
</comment>